<dbReference type="EMBL" id="JAEQND010000002">
    <property type="protein sequence ID" value="MBL0424303.1"/>
    <property type="molecule type" value="Genomic_DNA"/>
</dbReference>
<dbReference type="Proteomes" id="UP000622707">
    <property type="component" value="Unassembled WGS sequence"/>
</dbReference>
<protein>
    <recommendedName>
        <fullName evidence="4">DUF4124 domain-containing protein</fullName>
    </recommendedName>
</protein>
<evidence type="ECO:0000313" key="3">
    <source>
        <dbReference type="Proteomes" id="UP000622707"/>
    </source>
</evidence>
<accession>A0ABS1JJ91</accession>
<evidence type="ECO:0000313" key="2">
    <source>
        <dbReference type="EMBL" id="MBL0424303.1"/>
    </source>
</evidence>
<evidence type="ECO:0008006" key="4">
    <source>
        <dbReference type="Google" id="ProtNLM"/>
    </source>
</evidence>
<gene>
    <name evidence="2" type="ORF">JI746_04200</name>
</gene>
<name>A0ABS1JJ91_9BURK</name>
<dbReference type="RefSeq" id="WP_201687538.1">
    <property type="nucleotide sequence ID" value="NZ_JAEQND010000002.1"/>
</dbReference>
<feature type="chain" id="PRO_5045638589" description="DUF4124 domain-containing protein" evidence="1">
    <location>
        <begin position="27"/>
        <end position="125"/>
    </location>
</feature>
<reference evidence="2 3" key="1">
    <citation type="journal article" date="2017" name="Int. J. Syst. Evol. Microbiol.">
        <title>Ramlibacter alkalitolerans sp. nov., alkali-tolerant bacterium isolated from soil of ginseng.</title>
        <authorList>
            <person name="Lee D.H."/>
            <person name="Cha C.J."/>
        </authorList>
    </citation>
    <scope>NUCLEOTIDE SEQUENCE [LARGE SCALE GENOMIC DNA]</scope>
    <source>
        <strain evidence="2 3">KACC 19305</strain>
    </source>
</reference>
<comment type="caution">
    <text evidence="2">The sequence shown here is derived from an EMBL/GenBank/DDBJ whole genome shotgun (WGS) entry which is preliminary data.</text>
</comment>
<keyword evidence="3" id="KW-1185">Reference proteome</keyword>
<feature type="signal peptide" evidence="1">
    <location>
        <begin position="1"/>
        <end position="26"/>
    </location>
</feature>
<sequence>MAASAHRGIGRALLVLAALGASQAGAQMQVYRCGARTYSQAPCPGGRLVGVTPHRVTDRSKPPPQDRAIAAKRAVLAPEQRQECRALDVRLREEQRSLRARGDAVTIEDEMPLVRAQKRFRELRC</sequence>
<organism evidence="2 3">
    <name type="scientific">Ramlibacter alkalitolerans</name>
    <dbReference type="NCBI Taxonomy" id="2039631"/>
    <lineage>
        <taxon>Bacteria</taxon>
        <taxon>Pseudomonadati</taxon>
        <taxon>Pseudomonadota</taxon>
        <taxon>Betaproteobacteria</taxon>
        <taxon>Burkholderiales</taxon>
        <taxon>Comamonadaceae</taxon>
        <taxon>Ramlibacter</taxon>
    </lineage>
</organism>
<keyword evidence="1" id="KW-0732">Signal</keyword>
<evidence type="ECO:0000256" key="1">
    <source>
        <dbReference type="SAM" id="SignalP"/>
    </source>
</evidence>
<proteinExistence type="predicted"/>